<sequence length="98" mass="9761">MATSAESDLIPCTDGGASGHGNGRGGACVGDTGPTVDWFKSTYSDNTGGDCVEGARLPGGGAMAVRDSKDPQGPALVFPAAAWKAFTGAVRDGEFPLV</sequence>
<dbReference type="RefSeq" id="WP_093713862.1">
    <property type="nucleotide sequence ID" value="NZ_FONG01000007.1"/>
</dbReference>
<evidence type="ECO:0000259" key="2">
    <source>
        <dbReference type="Pfam" id="PF04149"/>
    </source>
</evidence>
<feature type="domain" description="DUF397" evidence="2">
    <location>
        <begin position="37"/>
        <end position="91"/>
    </location>
</feature>
<evidence type="ECO:0000313" key="3">
    <source>
        <dbReference type="EMBL" id="SFF01360.1"/>
    </source>
</evidence>
<dbReference type="AlphaFoldDB" id="A0A1I2FA08"/>
<feature type="region of interest" description="Disordered" evidence="1">
    <location>
        <begin position="1"/>
        <end position="27"/>
    </location>
</feature>
<gene>
    <name evidence="3" type="ORF">SAMN05216251_107216</name>
</gene>
<dbReference type="EMBL" id="FONG01000007">
    <property type="protein sequence ID" value="SFF01360.1"/>
    <property type="molecule type" value="Genomic_DNA"/>
</dbReference>
<dbReference type="Proteomes" id="UP000199323">
    <property type="component" value="Unassembled WGS sequence"/>
</dbReference>
<organism evidence="3 4">
    <name type="scientific">Actinacidiphila alni</name>
    <dbReference type="NCBI Taxonomy" id="380248"/>
    <lineage>
        <taxon>Bacteria</taxon>
        <taxon>Bacillati</taxon>
        <taxon>Actinomycetota</taxon>
        <taxon>Actinomycetes</taxon>
        <taxon>Kitasatosporales</taxon>
        <taxon>Streptomycetaceae</taxon>
        <taxon>Actinacidiphila</taxon>
    </lineage>
</organism>
<name>A0A1I2FA08_9ACTN</name>
<dbReference type="InterPro" id="IPR007278">
    <property type="entry name" value="DUF397"/>
</dbReference>
<evidence type="ECO:0000313" key="4">
    <source>
        <dbReference type="Proteomes" id="UP000199323"/>
    </source>
</evidence>
<dbReference type="STRING" id="380248.SAMN05216251_107216"/>
<dbReference type="OrthoDB" id="4570646at2"/>
<feature type="compositionally biased region" description="Gly residues" evidence="1">
    <location>
        <begin position="16"/>
        <end position="27"/>
    </location>
</feature>
<accession>A0A1I2FA08</accession>
<reference evidence="3 4" key="1">
    <citation type="submission" date="2016-10" db="EMBL/GenBank/DDBJ databases">
        <authorList>
            <person name="de Groot N.N."/>
        </authorList>
    </citation>
    <scope>NUCLEOTIDE SEQUENCE [LARGE SCALE GENOMIC DNA]</scope>
    <source>
        <strain evidence="3 4">CGMCC 4.3510</strain>
    </source>
</reference>
<protein>
    <recommendedName>
        <fullName evidence="2">DUF397 domain-containing protein</fullName>
    </recommendedName>
</protein>
<proteinExistence type="predicted"/>
<keyword evidence="4" id="KW-1185">Reference proteome</keyword>
<dbReference type="Pfam" id="PF04149">
    <property type="entry name" value="DUF397"/>
    <property type="match status" value="1"/>
</dbReference>
<evidence type="ECO:0000256" key="1">
    <source>
        <dbReference type="SAM" id="MobiDB-lite"/>
    </source>
</evidence>